<reference evidence="3 4" key="1">
    <citation type="submission" date="2015-04" db="EMBL/GenBank/DDBJ databases">
        <title>Complete genome sequence of Schizopora paradoxa KUC8140, a cosmopolitan wood degrader in East Asia.</title>
        <authorList>
            <consortium name="DOE Joint Genome Institute"/>
            <person name="Min B."/>
            <person name="Park H."/>
            <person name="Jang Y."/>
            <person name="Kim J.-J."/>
            <person name="Kim K.H."/>
            <person name="Pangilinan J."/>
            <person name="Lipzen A."/>
            <person name="Riley R."/>
            <person name="Grigoriev I.V."/>
            <person name="Spatafora J.W."/>
            <person name="Choi I.-G."/>
        </authorList>
    </citation>
    <scope>NUCLEOTIDE SEQUENCE [LARGE SCALE GENOMIC DNA]</scope>
    <source>
        <strain evidence="3 4">KUC8140</strain>
    </source>
</reference>
<dbReference type="EMBL" id="KQ085890">
    <property type="protein sequence ID" value="KLO18964.1"/>
    <property type="molecule type" value="Genomic_DNA"/>
</dbReference>
<feature type="chain" id="PRO_5005202400" evidence="2">
    <location>
        <begin position="23"/>
        <end position="164"/>
    </location>
</feature>
<keyword evidence="4" id="KW-1185">Reference proteome</keyword>
<evidence type="ECO:0000313" key="3">
    <source>
        <dbReference type="EMBL" id="KLO18964.1"/>
    </source>
</evidence>
<evidence type="ECO:0000256" key="2">
    <source>
        <dbReference type="SAM" id="SignalP"/>
    </source>
</evidence>
<feature type="region of interest" description="Disordered" evidence="1">
    <location>
        <begin position="129"/>
        <end position="164"/>
    </location>
</feature>
<evidence type="ECO:0000313" key="4">
    <source>
        <dbReference type="Proteomes" id="UP000053477"/>
    </source>
</evidence>
<proteinExistence type="predicted"/>
<dbReference type="InParanoid" id="A0A0H2S4X5"/>
<dbReference type="Proteomes" id="UP000053477">
    <property type="component" value="Unassembled WGS sequence"/>
</dbReference>
<keyword evidence="2" id="KW-0732">Signal</keyword>
<feature type="signal peptide" evidence="2">
    <location>
        <begin position="1"/>
        <end position="22"/>
    </location>
</feature>
<evidence type="ECO:0000256" key="1">
    <source>
        <dbReference type="SAM" id="MobiDB-lite"/>
    </source>
</evidence>
<accession>A0A0H2S4X5</accession>
<sequence>MSVLLSISSVLSFLSFLTTVLALARVGAAAFATNQSQMQQQLQRLQLVASGGDSNGLLLPRGSQLGLADADEKGVANDLEKLKGLVSAGELMRIPSNWGPMRRPRLAFPPAALLDEPQQPLSMAKLIMSRHSHRRPSRSPQPRRPPGLASSALPRSRLVEGAVV</sequence>
<name>A0A0H2S4X5_9AGAM</name>
<organism evidence="3 4">
    <name type="scientific">Schizopora paradoxa</name>
    <dbReference type="NCBI Taxonomy" id="27342"/>
    <lineage>
        <taxon>Eukaryota</taxon>
        <taxon>Fungi</taxon>
        <taxon>Dikarya</taxon>
        <taxon>Basidiomycota</taxon>
        <taxon>Agaricomycotina</taxon>
        <taxon>Agaricomycetes</taxon>
        <taxon>Hymenochaetales</taxon>
        <taxon>Schizoporaceae</taxon>
        <taxon>Schizopora</taxon>
    </lineage>
</organism>
<gene>
    <name evidence="3" type="ORF">SCHPADRAFT_885843</name>
</gene>
<dbReference type="AlphaFoldDB" id="A0A0H2S4X5"/>
<protein>
    <submittedName>
        <fullName evidence="3">Uncharacterized protein</fullName>
    </submittedName>
</protein>